<evidence type="ECO:0000256" key="1">
    <source>
        <dbReference type="ARBA" id="ARBA00008950"/>
    </source>
</evidence>
<dbReference type="InterPro" id="IPR029052">
    <property type="entry name" value="Metallo-depent_PP-like"/>
</dbReference>
<dbReference type="PANTHER" id="PTHR42850">
    <property type="entry name" value="METALLOPHOSPHOESTERASE"/>
    <property type="match status" value="1"/>
</dbReference>
<evidence type="ECO:0000313" key="4">
    <source>
        <dbReference type="Proteomes" id="UP001596310"/>
    </source>
</evidence>
<sequence length="305" mass="33700">MDQRIAILSDVHGNVQALTAVLTAAQAEGATEYWYLGDLVMPGPGTNQLFELLDQVNLTVFLKGNWDAFVDEISRNGAQFVDLANTQDVYVTNLVEYVCRDLKPAYAQRLATSPITAIVRRNGLTISLNHNLPQINYGHQLLPFEEQDQFDNLLTQAEQQAGGPVDLAVYGHVHHQLLRTSRQDQLVLNPGSIGQPFSEWGPLFQDHRAQFALLHLDDQGFAGVDFRHVAYDVSAELAAAEQVGLPYYELYRKVCLTGQSSTHDAQTLAACNQRTPYVARAKAFLTGERKPAGSTGPDQAPETHE</sequence>
<protein>
    <submittedName>
        <fullName evidence="3">Metallophosphoesterase family protein</fullName>
    </submittedName>
</protein>
<keyword evidence="4" id="KW-1185">Reference proteome</keyword>
<gene>
    <name evidence="3" type="ORF">ACFQHW_05140</name>
</gene>
<dbReference type="Proteomes" id="UP001596310">
    <property type="component" value="Unassembled WGS sequence"/>
</dbReference>
<accession>A0ABW1UQ94</accession>
<dbReference type="Gene3D" id="3.60.21.10">
    <property type="match status" value="1"/>
</dbReference>
<dbReference type="PANTHER" id="PTHR42850:SF2">
    <property type="entry name" value="BLL5683 PROTEIN"/>
    <property type="match status" value="1"/>
</dbReference>
<dbReference type="RefSeq" id="WP_164511033.1">
    <property type="nucleotide sequence ID" value="NZ_JBHSSM010000015.1"/>
</dbReference>
<comment type="caution">
    <text evidence="3">The sequence shown here is derived from an EMBL/GenBank/DDBJ whole genome shotgun (WGS) entry which is preliminary data.</text>
</comment>
<feature type="domain" description="Calcineurin-like phosphoesterase" evidence="2">
    <location>
        <begin position="4"/>
        <end position="218"/>
    </location>
</feature>
<comment type="similarity">
    <text evidence="1">Belongs to the metallophosphoesterase superfamily. YfcE family.</text>
</comment>
<dbReference type="PIRSF" id="PIRSF000883">
    <property type="entry name" value="Pesterase_MJ0912"/>
    <property type="match status" value="1"/>
</dbReference>
<dbReference type="InterPro" id="IPR024654">
    <property type="entry name" value="Calcineurin-like_PHP_lpxH"/>
</dbReference>
<dbReference type="InterPro" id="IPR050126">
    <property type="entry name" value="Ap4A_hydrolase"/>
</dbReference>
<dbReference type="Pfam" id="PF12850">
    <property type="entry name" value="Metallophos_2"/>
    <property type="match status" value="1"/>
</dbReference>
<dbReference type="SUPFAM" id="SSF56300">
    <property type="entry name" value="Metallo-dependent phosphatases"/>
    <property type="match status" value="1"/>
</dbReference>
<evidence type="ECO:0000313" key="3">
    <source>
        <dbReference type="EMBL" id="MFC6314954.1"/>
    </source>
</evidence>
<dbReference type="InterPro" id="IPR011152">
    <property type="entry name" value="Pesterase_MJ0912"/>
</dbReference>
<dbReference type="EMBL" id="JBHSSM010000015">
    <property type="protein sequence ID" value="MFC6314954.1"/>
    <property type="molecule type" value="Genomic_DNA"/>
</dbReference>
<name>A0ABW1UQ94_9LACO</name>
<organism evidence="3 4">
    <name type="scientific">Lapidilactobacillus achengensis</name>
    <dbReference type="NCBI Taxonomy" id="2486000"/>
    <lineage>
        <taxon>Bacteria</taxon>
        <taxon>Bacillati</taxon>
        <taxon>Bacillota</taxon>
        <taxon>Bacilli</taxon>
        <taxon>Lactobacillales</taxon>
        <taxon>Lactobacillaceae</taxon>
        <taxon>Lapidilactobacillus</taxon>
    </lineage>
</organism>
<proteinExistence type="inferred from homology"/>
<reference evidence="4" key="1">
    <citation type="journal article" date="2019" name="Int. J. Syst. Evol. Microbiol.">
        <title>The Global Catalogue of Microorganisms (GCM) 10K type strain sequencing project: providing services to taxonomists for standard genome sequencing and annotation.</title>
        <authorList>
            <consortium name="The Broad Institute Genomics Platform"/>
            <consortium name="The Broad Institute Genome Sequencing Center for Infectious Disease"/>
            <person name="Wu L."/>
            <person name="Ma J."/>
        </authorList>
    </citation>
    <scope>NUCLEOTIDE SEQUENCE [LARGE SCALE GENOMIC DNA]</scope>
    <source>
        <strain evidence="4">CCM 8897</strain>
    </source>
</reference>
<evidence type="ECO:0000259" key="2">
    <source>
        <dbReference type="Pfam" id="PF12850"/>
    </source>
</evidence>